<feature type="compositionally biased region" description="Basic and acidic residues" evidence="10">
    <location>
        <begin position="152"/>
        <end position="162"/>
    </location>
</feature>
<feature type="region of interest" description="Disordered" evidence="10">
    <location>
        <begin position="1"/>
        <end position="36"/>
    </location>
</feature>
<evidence type="ECO:0000259" key="12">
    <source>
        <dbReference type="PROSITE" id="PS51194"/>
    </source>
</evidence>
<reference evidence="13" key="2">
    <citation type="submission" date="2016-05" db="EMBL/GenBank/DDBJ databases">
        <title>Comparative analysis highlights variable genome content of wheat rusts and divergence of the mating loci.</title>
        <authorList>
            <person name="Cuomo C.A."/>
            <person name="Bakkeren G."/>
            <person name="Szabo L."/>
            <person name="Khalil H."/>
            <person name="Joly D."/>
            <person name="Goldberg J."/>
            <person name="Young S."/>
            <person name="Zeng Q."/>
            <person name="Fellers J."/>
        </authorList>
    </citation>
    <scope>NUCLEOTIDE SEQUENCE [LARGE SCALE GENOMIC DNA]</scope>
    <source>
        <strain evidence="13">1-1 BBBD Race 1</strain>
    </source>
</reference>
<dbReference type="InterPro" id="IPR001650">
    <property type="entry name" value="Helicase_C-like"/>
</dbReference>
<keyword evidence="2" id="KW-0507">mRNA processing</keyword>
<proteinExistence type="predicted"/>
<feature type="compositionally biased region" description="Low complexity" evidence="10">
    <location>
        <begin position="103"/>
        <end position="116"/>
    </location>
</feature>
<name>A0A180GVB9_PUCT1</name>
<evidence type="ECO:0000313" key="14">
    <source>
        <dbReference type="EnsemblFungi" id="PTTG_00934-t43_1-p1"/>
    </source>
</evidence>
<evidence type="ECO:0000256" key="7">
    <source>
        <dbReference type="ARBA" id="ARBA00023187"/>
    </source>
</evidence>
<feature type="coiled-coil region" evidence="9">
    <location>
        <begin position="286"/>
        <end position="330"/>
    </location>
</feature>
<evidence type="ECO:0000256" key="9">
    <source>
        <dbReference type="SAM" id="Coils"/>
    </source>
</evidence>
<organism evidence="13">
    <name type="scientific">Puccinia triticina (isolate 1-1 / race 1 (BBBD))</name>
    <name type="common">Brown leaf rust fungus</name>
    <dbReference type="NCBI Taxonomy" id="630390"/>
    <lineage>
        <taxon>Eukaryota</taxon>
        <taxon>Fungi</taxon>
        <taxon>Dikarya</taxon>
        <taxon>Basidiomycota</taxon>
        <taxon>Pucciniomycotina</taxon>
        <taxon>Pucciniomycetes</taxon>
        <taxon>Pucciniales</taxon>
        <taxon>Pucciniaceae</taxon>
        <taxon>Puccinia</taxon>
    </lineage>
</organism>
<dbReference type="Proteomes" id="UP000005240">
    <property type="component" value="Unassembled WGS sequence"/>
</dbReference>
<keyword evidence="15" id="KW-1185">Reference proteome</keyword>
<dbReference type="InterPro" id="IPR011709">
    <property type="entry name" value="DEAD-box_helicase_OB_fold"/>
</dbReference>
<dbReference type="InterPro" id="IPR007502">
    <property type="entry name" value="Helicase-assoc_dom"/>
</dbReference>
<feature type="compositionally biased region" description="Basic and acidic residues" evidence="10">
    <location>
        <begin position="117"/>
        <end position="127"/>
    </location>
</feature>
<keyword evidence="5" id="KW-0347">Helicase</keyword>
<keyword evidence="4" id="KW-0378">Hydrolase</keyword>
<feature type="domain" description="Helicase C-terminal" evidence="12">
    <location>
        <begin position="661"/>
        <end position="834"/>
    </location>
</feature>
<dbReference type="SMART" id="SM00847">
    <property type="entry name" value="HA2"/>
    <property type="match status" value="1"/>
</dbReference>
<dbReference type="GO" id="GO:0016787">
    <property type="term" value="F:hydrolase activity"/>
    <property type="evidence" value="ECO:0007669"/>
    <property type="project" value="UniProtKB-KW"/>
</dbReference>
<dbReference type="InterPro" id="IPR002464">
    <property type="entry name" value="DNA/RNA_helicase_DEAH_CS"/>
</dbReference>
<keyword evidence="7" id="KW-0508">mRNA splicing</keyword>
<dbReference type="Pfam" id="PF04408">
    <property type="entry name" value="WHD_HA2"/>
    <property type="match status" value="1"/>
</dbReference>
<keyword evidence="9" id="KW-0175">Coiled coil</keyword>
<dbReference type="Gene3D" id="1.20.120.1080">
    <property type="match status" value="1"/>
</dbReference>
<gene>
    <name evidence="13" type="ORF">PTTG_00934</name>
</gene>
<dbReference type="InterPro" id="IPR027417">
    <property type="entry name" value="P-loop_NTPase"/>
</dbReference>
<dbReference type="PANTHER" id="PTHR18934">
    <property type="entry name" value="ATP-DEPENDENT RNA HELICASE"/>
    <property type="match status" value="1"/>
</dbReference>
<dbReference type="EMBL" id="ADAS02000019">
    <property type="protein sequence ID" value="OAV96471.1"/>
    <property type="molecule type" value="Genomic_DNA"/>
</dbReference>
<evidence type="ECO:0000256" key="8">
    <source>
        <dbReference type="ARBA" id="ARBA00047984"/>
    </source>
</evidence>
<evidence type="ECO:0000256" key="2">
    <source>
        <dbReference type="ARBA" id="ARBA00022664"/>
    </source>
</evidence>
<dbReference type="Pfam" id="PF21010">
    <property type="entry name" value="HA2_C"/>
    <property type="match status" value="1"/>
</dbReference>
<evidence type="ECO:0000256" key="1">
    <source>
        <dbReference type="ARBA" id="ARBA00012552"/>
    </source>
</evidence>
<dbReference type="PROSITE" id="PS51194">
    <property type="entry name" value="HELICASE_CTER"/>
    <property type="match status" value="1"/>
</dbReference>
<dbReference type="STRING" id="630390.A0A180GVB9"/>
<dbReference type="VEuPathDB" id="FungiDB:PTTG_00934"/>
<reference evidence="14" key="4">
    <citation type="submission" date="2025-05" db="UniProtKB">
        <authorList>
            <consortium name="EnsemblFungi"/>
        </authorList>
    </citation>
    <scope>IDENTIFICATION</scope>
    <source>
        <strain evidence="14">isolate 1-1 / race 1 (BBBD)</strain>
    </source>
</reference>
<dbReference type="GO" id="GO:0006397">
    <property type="term" value="P:mRNA processing"/>
    <property type="evidence" value="ECO:0007669"/>
    <property type="project" value="UniProtKB-KW"/>
</dbReference>
<dbReference type="PROSITE" id="PS00690">
    <property type="entry name" value="DEAH_ATP_HELICASE"/>
    <property type="match status" value="1"/>
</dbReference>
<comment type="catalytic activity">
    <reaction evidence="8">
        <text>ATP + H2O = ADP + phosphate + H(+)</text>
        <dbReference type="Rhea" id="RHEA:13065"/>
        <dbReference type="ChEBI" id="CHEBI:15377"/>
        <dbReference type="ChEBI" id="CHEBI:15378"/>
        <dbReference type="ChEBI" id="CHEBI:30616"/>
        <dbReference type="ChEBI" id="CHEBI:43474"/>
        <dbReference type="ChEBI" id="CHEBI:456216"/>
        <dbReference type="EC" id="3.6.4.13"/>
    </reaction>
</comment>
<accession>A0A180GVB9</accession>
<evidence type="ECO:0000256" key="10">
    <source>
        <dbReference type="SAM" id="MobiDB-lite"/>
    </source>
</evidence>
<feature type="region of interest" description="Disordered" evidence="10">
    <location>
        <begin position="102"/>
        <end position="127"/>
    </location>
</feature>
<dbReference type="GO" id="GO:0008380">
    <property type="term" value="P:RNA splicing"/>
    <property type="evidence" value="ECO:0007669"/>
    <property type="project" value="UniProtKB-KW"/>
</dbReference>
<evidence type="ECO:0000256" key="3">
    <source>
        <dbReference type="ARBA" id="ARBA00022741"/>
    </source>
</evidence>
<dbReference type="EC" id="3.6.4.13" evidence="1"/>
<evidence type="ECO:0000313" key="13">
    <source>
        <dbReference type="EMBL" id="OAV96471.1"/>
    </source>
</evidence>
<evidence type="ECO:0000256" key="4">
    <source>
        <dbReference type="ARBA" id="ARBA00022801"/>
    </source>
</evidence>
<dbReference type="Pfam" id="PF07717">
    <property type="entry name" value="OB_NTP_bind"/>
    <property type="match status" value="1"/>
</dbReference>
<feature type="region of interest" description="Disordered" evidence="10">
    <location>
        <begin position="152"/>
        <end position="277"/>
    </location>
</feature>
<dbReference type="SMART" id="SM00487">
    <property type="entry name" value="DEXDc"/>
    <property type="match status" value="1"/>
</dbReference>
<dbReference type="AlphaFoldDB" id="A0A180GVB9"/>
<dbReference type="FunFam" id="3.40.50.300:FF:000007">
    <property type="entry name" value="Pre-mRNA-splicing factor ATP-dependent RNA helicase"/>
    <property type="match status" value="1"/>
</dbReference>
<dbReference type="InterPro" id="IPR011545">
    <property type="entry name" value="DEAD/DEAH_box_helicase_dom"/>
</dbReference>
<dbReference type="PROSITE" id="PS51192">
    <property type="entry name" value="HELICASE_ATP_BIND_1"/>
    <property type="match status" value="1"/>
</dbReference>
<dbReference type="Pfam" id="PF00270">
    <property type="entry name" value="DEAD"/>
    <property type="match status" value="1"/>
</dbReference>
<evidence type="ECO:0000256" key="6">
    <source>
        <dbReference type="ARBA" id="ARBA00022840"/>
    </source>
</evidence>
<dbReference type="InterPro" id="IPR014001">
    <property type="entry name" value="Helicase_ATP-bd"/>
</dbReference>
<dbReference type="GO" id="GO:0005524">
    <property type="term" value="F:ATP binding"/>
    <property type="evidence" value="ECO:0007669"/>
    <property type="project" value="UniProtKB-KW"/>
</dbReference>
<evidence type="ECO:0000259" key="11">
    <source>
        <dbReference type="PROSITE" id="PS51192"/>
    </source>
</evidence>
<dbReference type="SUPFAM" id="SSF52540">
    <property type="entry name" value="P-loop containing nucleoside triphosphate hydrolases"/>
    <property type="match status" value="1"/>
</dbReference>
<feature type="compositionally biased region" description="Low complexity" evidence="10">
    <location>
        <begin position="14"/>
        <end position="29"/>
    </location>
</feature>
<evidence type="ECO:0000313" key="15">
    <source>
        <dbReference type="Proteomes" id="UP000005240"/>
    </source>
</evidence>
<feature type="domain" description="Helicase ATP-binding" evidence="11">
    <location>
        <begin position="472"/>
        <end position="636"/>
    </location>
</feature>
<reference evidence="13" key="1">
    <citation type="submission" date="2009-11" db="EMBL/GenBank/DDBJ databases">
        <authorList>
            <consortium name="The Broad Institute Genome Sequencing Platform"/>
            <person name="Ward D."/>
            <person name="Feldgarden M."/>
            <person name="Earl A."/>
            <person name="Young S.K."/>
            <person name="Zeng Q."/>
            <person name="Koehrsen M."/>
            <person name="Alvarado L."/>
            <person name="Berlin A."/>
            <person name="Bochicchio J."/>
            <person name="Borenstein D."/>
            <person name="Chapman S.B."/>
            <person name="Chen Z."/>
            <person name="Engels R."/>
            <person name="Freedman E."/>
            <person name="Gellesch M."/>
            <person name="Goldberg J."/>
            <person name="Griggs A."/>
            <person name="Gujja S."/>
            <person name="Heilman E."/>
            <person name="Heiman D."/>
            <person name="Hepburn T."/>
            <person name="Howarth C."/>
            <person name="Jen D."/>
            <person name="Larson L."/>
            <person name="Lewis B."/>
            <person name="Mehta T."/>
            <person name="Park D."/>
            <person name="Pearson M."/>
            <person name="Roberts A."/>
            <person name="Saif S."/>
            <person name="Shea T."/>
            <person name="Shenoy N."/>
            <person name="Sisk P."/>
            <person name="Stolte C."/>
            <person name="Sykes S."/>
            <person name="Thomson T."/>
            <person name="Walk T."/>
            <person name="White J."/>
            <person name="Yandava C."/>
            <person name="Izard J."/>
            <person name="Baranova O.V."/>
            <person name="Blanton J.M."/>
            <person name="Tanner A.C."/>
            <person name="Dewhirst F.E."/>
            <person name="Haas B."/>
            <person name="Nusbaum C."/>
            <person name="Birren B."/>
        </authorList>
    </citation>
    <scope>NUCLEOTIDE SEQUENCE [LARGE SCALE GENOMIC DNA]</scope>
    <source>
        <strain evidence="13">1-1 BBBD Race 1</strain>
    </source>
</reference>
<dbReference type="SMART" id="SM00490">
    <property type="entry name" value="HELICc"/>
    <property type="match status" value="1"/>
</dbReference>
<sequence>MSQQPASHGHHSSRTTTTPEHSSSHPSTRVGAMNPSQLRQWVSDSILRLFEMSDSVMVEYMIKTATTAPSASSLLASLMSVGLSSSPEADYFVNELFKRVPRASSSSAATTASSKKQAQENSRKKAELEAKALQKQKFGLLIDDAPDDSTVEIKKGRKEKGTLKSKTTNAKDGWESDEEERAAKRQRWAEGAQRRGDQDLDHSQEEPTETEAERIERERLQDAKERDEFAERLKAKDRDKTKKIVEDKTSKLTPDQIRRRNLENDEEARKMAMPEVRKRARQEYLSKRELQQIELLKQEILDEEADFKGVVMTQREIRELNKKKEVLRLAQERMGIDDGYDGYVMPEDYITEQGRLDKKKKHDALYKRYEESKRPADEFVTDVDRYEAIQTQNATATFGAMDRSVQAEDYEYVFDESATIAFLVDQDSRIGGTLSAKDAALQAQIDAAERRAKSIDEVRKSLPVYEWREKLLQAVSEYQVLIVVGETGSGKTTQLPQYLHEAGYTKDGGKIGCTQPRRVAAMSVAARVADEMGVRVGDAVGYSIRFEDCTSPKTVIKYMTDGMLLREFMTEPDLAGYSAMIIDEAHERTLSTDILLGLVKDIARFRPDFRLLISSATMNAAKFSEYFDDAPIFNIPGRMYPVDILYTPNPEANYLHAAVTTIFQIHTTQPKGDILVFFTGQDEIEAAQENLEETARALGNKIGELMICPIYANLPTEMQAKIFEPTPDRARKVVLATNIAETSITIDGVVYVIDPGFVKQNSYNPRTGMESLVVVPCSRAAANQRAGRAGRVAPGKCFRLYTKSAYMKELDEDTVPEIQRTNLANVVLLLKSLGINDLIGFDFLDPPPGDTLIRALDLLYALGAFNDRGELTKIGRKMAEFPMDPMLSKAILESEKHHCTEEVLSIVSMLSESSSLFYRPKDKKMHADRARLNFVQPGGDHFTLLNVFEQWKETNWSISWSYENYVQIKCLNRVRDIRDQLSSLCERVEIVPESNSSGSIEPIQKSLLGGYFMNTARLGKGGDSYRTLKSNQSVYIHPSSSCFKTQPPPRMILFYELVLTSKEYARQVMQIDKPEWLLQAAPHFFKPADLEIFGKKKLPKQIQVRKADE</sequence>
<dbReference type="CDD" id="cd18791">
    <property type="entry name" value="SF2_C_RHA"/>
    <property type="match status" value="1"/>
</dbReference>
<keyword evidence="3" id="KW-0547">Nucleotide-binding</keyword>
<dbReference type="GO" id="GO:0003723">
    <property type="term" value="F:RNA binding"/>
    <property type="evidence" value="ECO:0007669"/>
    <property type="project" value="TreeGrafter"/>
</dbReference>
<dbReference type="FunFam" id="1.20.120.1080:FF:000001">
    <property type="entry name" value="Pre-mRNA-splicing factor ATP-dependent RNA helicase"/>
    <property type="match status" value="1"/>
</dbReference>
<dbReference type="GO" id="GO:0071013">
    <property type="term" value="C:catalytic step 2 spliceosome"/>
    <property type="evidence" value="ECO:0007669"/>
    <property type="project" value="TreeGrafter"/>
</dbReference>
<dbReference type="FunFam" id="3.40.50.300:FF:000594">
    <property type="entry name" value="Pre-mRNA-splicing factor ATP-dependent RNA helicase"/>
    <property type="match status" value="1"/>
</dbReference>
<keyword evidence="6" id="KW-0067">ATP-binding</keyword>
<dbReference type="GO" id="GO:0005684">
    <property type="term" value="C:U2-type spliceosomal complex"/>
    <property type="evidence" value="ECO:0007669"/>
    <property type="project" value="UniProtKB-ARBA"/>
</dbReference>
<protein>
    <recommendedName>
        <fullName evidence="1">RNA helicase</fullName>
        <ecNumber evidence="1">3.6.4.13</ecNumber>
    </recommendedName>
</protein>
<dbReference type="Pfam" id="PF00271">
    <property type="entry name" value="Helicase_C"/>
    <property type="match status" value="1"/>
</dbReference>
<dbReference type="InterPro" id="IPR048333">
    <property type="entry name" value="HA2_WH"/>
</dbReference>
<dbReference type="EnsemblFungi" id="PTTG_00934-t43_1">
    <property type="protein sequence ID" value="PTTG_00934-t43_1-p1"/>
    <property type="gene ID" value="PTTG_00934"/>
</dbReference>
<reference evidence="14 15" key="3">
    <citation type="journal article" date="2017" name="G3 (Bethesda)">
        <title>Comparative analysis highlights variable genome content of wheat rusts and divergence of the mating loci.</title>
        <authorList>
            <person name="Cuomo C.A."/>
            <person name="Bakkeren G."/>
            <person name="Khalil H.B."/>
            <person name="Panwar V."/>
            <person name="Joly D."/>
            <person name="Linning R."/>
            <person name="Sakthikumar S."/>
            <person name="Song X."/>
            <person name="Adiconis X."/>
            <person name="Fan L."/>
            <person name="Goldberg J.M."/>
            <person name="Levin J.Z."/>
            <person name="Young S."/>
            <person name="Zeng Q."/>
            <person name="Anikster Y."/>
            <person name="Bruce M."/>
            <person name="Wang M."/>
            <person name="Yin C."/>
            <person name="McCallum B."/>
            <person name="Szabo L.J."/>
            <person name="Hulbert S."/>
            <person name="Chen X."/>
            <person name="Fellers J.P."/>
        </authorList>
    </citation>
    <scope>NUCLEOTIDE SEQUENCE</scope>
    <source>
        <strain evidence="15">Isolate 1-1 / race 1 (BBBD)</strain>
        <strain evidence="14">isolate 1-1 / race 1 (BBBD)</strain>
    </source>
</reference>
<dbReference type="PANTHER" id="PTHR18934:SF83">
    <property type="entry name" value="PRE-MRNA-SPLICING FACTOR ATP-DEPENDENT RNA HELICASE DHX16"/>
    <property type="match status" value="1"/>
</dbReference>
<dbReference type="GO" id="GO:0003724">
    <property type="term" value="F:RNA helicase activity"/>
    <property type="evidence" value="ECO:0007669"/>
    <property type="project" value="UniProtKB-EC"/>
</dbReference>
<dbReference type="OrthoDB" id="10253254at2759"/>
<dbReference type="Gene3D" id="3.40.50.300">
    <property type="entry name" value="P-loop containing nucleotide triphosphate hydrolases"/>
    <property type="match status" value="2"/>
</dbReference>
<feature type="compositionally biased region" description="Basic and acidic residues" evidence="10">
    <location>
        <begin position="192"/>
        <end position="277"/>
    </location>
</feature>
<evidence type="ECO:0000256" key="5">
    <source>
        <dbReference type="ARBA" id="ARBA00022806"/>
    </source>
</evidence>